<dbReference type="GO" id="GO:0005509">
    <property type="term" value="F:calcium ion binding"/>
    <property type="evidence" value="ECO:0007669"/>
    <property type="project" value="InterPro"/>
</dbReference>
<dbReference type="InterPro" id="IPR015679">
    <property type="entry name" value="PLipase_D_fam"/>
</dbReference>
<evidence type="ECO:0000256" key="9">
    <source>
        <dbReference type="PIRNR" id="PIRNR036470"/>
    </source>
</evidence>
<keyword evidence="7 9" id="KW-0442">Lipid degradation</keyword>
<dbReference type="GO" id="GO:0004630">
    <property type="term" value="F:phospholipase D activity"/>
    <property type="evidence" value="ECO:0007669"/>
    <property type="project" value="UniProtKB-EC"/>
</dbReference>
<dbReference type="EC" id="3.1.4.4" evidence="2 9"/>
<dbReference type="InterPro" id="IPR011402">
    <property type="entry name" value="PLipase_D_pln"/>
</dbReference>
<evidence type="ECO:0000259" key="10">
    <source>
        <dbReference type="PROSITE" id="PS50035"/>
    </source>
</evidence>
<dbReference type="Proteomes" id="UP000594261">
    <property type="component" value="Chromosome 11"/>
</dbReference>
<dbReference type="PANTHER" id="PTHR18896">
    <property type="entry name" value="PHOSPHOLIPASE D"/>
    <property type="match status" value="1"/>
</dbReference>
<evidence type="ECO:0000256" key="2">
    <source>
        <dbReference type="ARBA" id="ARBA00012027"/>
    </source>
</evidence>
<dbReference type="InterPro" id="IPR001736">
    <property type="entry name" value="PLipase_D/transphosphatidylase"/>
</dbReference>
<comment type="catalytic activity">
    <reaction evidence="1 9">
        <text>a 1,2-diacyl-sn-glycero-3-phosphocholine + H2O = a 1,2-diacyl-sn-glycero-3-phosphate + choline + H(+)</text>
        <dbReference type="Rhea" id="RHEA:14445"/>
        <dbReference type="ChEBI" id="CHEBI:15354"/>
        <dbReference type="ChEBI" id="CHEBI:15377"/>
        <dbReference type="ChEBI" id="CHEBI:15378"/>
        <dbReference type="ChEBI" id="CHEBI:57643"/>
        <dbReference type="ChEBI" id="CHEBI:58608"/>
        <dbReference type="EC" id="3.1.4.4"/>
    </reaction>
</comment>
<comment type="similarity">
    <text evidence="9">Belongs to the phospholipase D family. C2-PLD subfamily.</text>
</comment>
<protein>
    <recommendedName>
        <fullName evidence="2 9">Phospholipase D</fullName>
        <ecNumber evidence="2 9">3.1.4.4</ecNumber>
    </recommendedName>
</protein>
<keyword evidence="6 9" id="KW-0106">Calcium</keyword>
<dbReference type="PROSITE" id="PS50035">
    <property type="entry name" value="PLD"/>
    <property type="match status" value="2"/>
</dbReference>
<dbReference type="InterPro" id="IPR024632">
    <property type="entry name" value="PLipase_D_C"/>
</dbReference>
<evidence type="ECO:0000256" key="1">
    <source>
        <dbReference type="ARBA" id="ARBA00000798"/>
    </source>
</evidence>
<evidence type="ECO:0000256" key="6">
    <source>
        <dbReference type="ARBA" id="ARBA00022837"/>
    </source>
</evidence>
<evidence type="ECO:0000256" key="5">
    <source>
        <dbReference type="ARBA" id="ARBA00022801"/>
    </source>
</evidence>
<dbReference type="Gene3D" id="3.30.870.10">
    <property type="entry name" value="Endonuclease Chain A"/>
    <property type="match status" value="2"/>
</dbReference>
<keyword evidence="5 9" id="KW-0378">Hydrolase</keyword>
<name>A0A7N2N1W4_QUELO</name>
<accession>A0A7N2N1W4</accession>
<dbReference type="EMBL" id="LRBV02000011">
    <property type="status" value="NOT_ANNOTATED_CDS"/>
    <property type="molecule type" value="Genomic_DNA"/>
</dbReference>
<reference evidence="11" key="2">
    <citation type="submission" date="2021-01" db="UniProtKB">
        <authorList>
            <consortium name="EnsemblPlants"/>
        </authorList>
    </citation>
    <scope>IDENTIFICATION</scope>
</reference>
<keyword evidence="3" id="KW-0479">Metal-binding</keyword>
<evidence type="ECO:0000256" key="8">
    <source>
        <dbReference type="ARBA" id="ARBA00023098"/>
    </source>
</evidence>
<comment type="function">
    <text evidence="9">Hydrolyzes glycerol-phospholipids at the terminal phosphodiesteric bond.</text>
</comment>
<dbReference type="PANTHER" id="PTHR18896:SF60">
    <property type="entry name" value="PHOSPHOLIPASE D"/>
    <property type="match status" value="1"/>
</dbReference>
<dbReference type="Gramene" id="QL11p045752:mrna">
    <property type="protein sequence ID" value="QL11p045752:mrna"/>
    <property type="gene ID" value="QL11p045752"/>
</dbReference>
<feature type="domain" description="PLD phosphodiesterase" evidence="10">
    <location>
        <begin position="328"/>
        <end position="363"/>
    </location>
</feature>
<keyword evidence="4" id="KW-0677">Repeat</keyword>
<dbReference type="InParanoid" id="A0A7N2N1W4"/>
<keyword evidence="12" id="KW-1185">Reference proteome</keyword>
<evidence type="ECO:0000256" key="4">
    <source>
        <dbReference type="ARBA" id="ARBA00022737"/>
    </source>
</evidence>
<evidence type="ECO:0000313" key="12">
    <source>
        <dbReference type="Proteomes" id="UP000594261"/>
    </source>
</evidence>
<evidence type="ECO:0000256" key="7">
    <source>
        <dbReference type="ARBA" id="ARBA00022963"/>
    </source>
</evidence>
<dbReference type="AlphaFoldDB" id="A0A7N2N1W4"/>
<dbReference type="Pfam" id="PF12357">
    <property type="entry name" value="PLD_C"/>
    <property type="match status" value="1"/>
</dbReference>
<dbReference type="SUPFAM" id="SSF56024">
    <property type="entry name" value="Phospholipase D/nuclease"/>
    <property type="match status" value="2"/>
</dbReference>
<comment type="cofactor">
    <cofactor evidence="9">
        <name>Ca(2+)</name>
        <dbReference type="ChEBI" id="CHEBI:29108"/>
    </cofactor>
</comment>
<dbReference type="Pfam" id="PF00614">
    <property type="entry name" value="PLDc"/>
    <property type="match status" value="2"/>
</dbReference>
<dbReference type="GO" id="GO:0046470">
    <property type="term" value="P:phosphatidylcholine metabolic process"/>
    <property type="evidence" value="ECO:0007669"/>
    <property type="project" value="InterPro"/>
</dbReference>
<dbReference type="EnsemblPlants" id="QL11p045752:mrna">
    <property type="protein sequence ID" value="QL11p045752:mrna"/>
    <property type="gene ID" value="QL11p045752"/>
</dbReference>
<dbReference type="GO" id="GO:0005886">
    <property type="term" value="C:plasma membrane"/>
    <property type="evidence" value="ECO:0007669"/>
    <property type="project" value="TreeGrafter"/>
</dbReference>
<evidence type="ECO:0000313" key="11">
    <source>
        <dbReference type="EnsemblPlants" id="QL11p045752:mrna"/>
    </source>
</evidence>
<keyword evidence="8" id="KW-0443">Lipid metabolism</keyword>
<sequence length="811" mass="93223">MAERNSDSQVNLHGDLYVKIIKGWSMHSAFNIPPAPIVTVRLRKLNLACMRVVFCSETDMHPSPLWVQPFQISLAHQLPNSDSIHFDLEYNNIMVGTAFVPIQRILTGETILEWFPILDNGYEPGSQSGVAILIEMTFNNCEYSPLYRYGIASDPENFGLQNTYFPVLKSGSVTLYQDANVPDGMLPEKIELDGGKVFEQKKCWVDICHAILEAKQMVYIVGWSIYPKVELVREQTRWPLPNGVADYNLGDLLKYKAEDGLPVLVIVWNNLSGKITTHAEETRKFFENSSVSCVLAPRPVINELKNSHYPLTEIEIVDSAIQYTVNAFLYSHHQKFVIVDTQAYENSRKITAFVGGLDLCDRRYDTPEHRLFRDRDTVFKDDYLNPTLPEGVKGPRQPWHDLHCKIEGPAAYFMLIHFEQLWNNFARWSDFGQGYRMALIHATMRFLDVPLLNHSQSIPNDDPTFWIYMEDDLENWHIQVFRSIDSGCLKTYPTRAQNLIIEKSIQSAYIQAIRSAQHFIYIENQFFIGSSYAWPSHRDAGANNLIPMELALKIASKIRANERFAVYIVIPMQPEGHHFTTEILFWQGQTMQMMYDIIAQELKSMHIENSHPEDYLNFYCLGNREELPKEVSVPPDQSSQNGSASNSEQPIQKFMVYVHSKGMIVDDEYVILGSANINERSMAGSRDTEIAMGSYQPHHTWAKKKSHPYGQIYGYRMSLWAEHLGTLHDCFKEPKDLDCVKSVNKIAIVNWSKYKAEDFTPLQGHFLKFPIQVNANGKIEVLPGKVRYFSDDDQGNNYFNYFKEVIYALTT</sequence>
<dbReference type="GO" id="GO:0009395">
    <property type="term" value="P:phospholipid catabolic process"/>
    <property type="evidence" value="ECO:0007669"/>
    <property type="project" value="TreeGrafter"/>
</dbReference>
<evidence type="ECO:0000256" key="3">
    <source>
        <dbReference type="ARBA" id="ARBA00022723"/>
    </source>
</evidence>
<dbReference type="SMART" id="SM00155">
    <property type="entry name" value="PLDc"/>
    <property type="match status" value="2"/>
</dbReference>
<feature type="domain" description="PLD phosphodiesterase" evidence="10">
    <location>
        <begin position="654"/>
        <end position="681"/>
    </location>
</feature>
<reference evidence="11 12" key="1">
    <citation type="journal article" date="2016" name="G3 (Bethesda)">
        <title>First Draft Assembly and Annotation of the Genome of a California Endemic Oak Quercus lobata Nee (Fagaceae).</title>
        <authorList>
            <person name="Sork V.L."/>
            <person name="Fitz-Gibbon S.T."/>
            <person name="Puiu D."/>
            <person name="Crepeau M."/>
            <person name="Gugger P.F."/>
            <person name="Sherman R."/>
            <person name="Stevens K."/>
            <person name="Langley C.H."/>
            <person name="Pellegrini M."/>
            <person name="Salzberg S.L."/>
        </authorList>
    </citation>
    <scope>NUCLEOTIDE SEQUENCE [LARGE SCALE GENOMIC DNA]</scope>
    <source>
        <strain evidence="11 12">cv. SW786</strain>
    </source>
</reference>
<organism evidence="11 12">
    <name type="scientific">Quercus lobata</name>
    <name type="common">Valley oak</name>
    <dbReference type="NCBI Taxonomy" id="97700"/>
    <lineage>
        <taxon>Eukaryota</taxon>
        <taxon>Viridiplantae</taxon>
        <taxon>Streptophyta</taxon>
        <taxon>Embryophyta</taxon>
        <taxon>Tracheophyta</taxon>
        <taxon>Spermatophyta</taxon>
        <taxon>Magnoliopsida</taxon>
        <taxon>eudicotyledons</taxon>
        <taxon>Gunneridae</taxon>
        <taxon>Pentapetalae</taxon>
        <taxon>rosids</taxon>
        <taxon>fabids</taxon>
        <taxon>Fagales</taxon>
        <taxon>Fagaceae</taxon>
        <taxon>Quercus</taxon>
    </lineage>
</organism>
<dbReference type="PIRSF" id="PIRSF036470">
    <property type="entry name" value="PLD_plant"/>
    <property type="match status" value="1"/>
</dbReference>
<proteinExistence type="inferred from homology"/>